<proteinExistence type="predicted"/>
<dbReference type="EMBL" id="ML977040">
    <property type="protein sequence ID" value="KAF1949219.1"/>
    <property type="molecule type" value="Genomic_DNA"/>
</dbReference>
<name>A0A6A5TBV0_9PLEO</name>
<dbReference type="AlphaFoldDB" id="A0A6A5TBV0"/>
<organism evidence="2 3">
    <name type="scientific">Byssothecium circinans</name>
    <dbReference type="NCBI Taxonomy" id="147558"/>
    <lineage>
        <taxon>Eukaryota</taxon>
        <taxon>Fungi</taxon>
        <taxon>Dikarya</taxon>
        <taxon>Ascomycota</taxon>
        <taxon>Pezizomycotina</taxon>
        <taxon>Dothideomycetes</taxon>
        <taxon>Pleosporomycetidae</taxon>
        <taxon>Pleosporales</taxon>
        <taxon>Massarineae</taxon>
        <taxon>Massarinaceae</taxon>
        <taxon>Byssothecium</taxon>
    </lineage>
</organism>
<feature type="compositionally biased region" description="Polar residues" evidence="1">
    <location>
        <begin position="98"/>
        <end position="107"/>
    </location>
</feature>
<accession>A0A6A5TBV0</accession>
<dbReference type="Proteomes" id="UP000800035">
    <property type="component" value="Unassembled WGS sequence"/>
</dbReference>
<feature type="region of interest" description="Disordered" evidence="1">
    <location>
        <begin position="26"/>
        <end position="64"/>
    </location>
</feature>
<dbReference type="OrthoDB" id="8033832at2759"/>
<dbReference type="InterPro" id="IPR012677">
    <property type="entry name" value="Nucleotide-bd_a/b_plait_sf"/>
</dbReference>
<gene>
    <name evidence="2" type="ORF">CC80DRAFT_457929</name>
</gene>
<protein>
    <submittedName>
        <fullName evidence="2">Uncharacterized protein</fullName>
    </submittedName>
</protein>
<feature type="compositionally biased region" description="Basic and acidic residues" evidence="1">
    <location>
        <begin position="31"/>
        <end position="42"/>
    </location>
</feature>
<feature type="region of interest" description="Disordered" evidence="1">
    <location>
        <begin position="87"/>
        <end position="107"/>
    </location>
</feature>
<keyword evidence="3" id="KW-1185">Reference proteome</keyword>
<reference evidence="2" key="1">
    <citation type="journal article" date="2020" name="Stud. Mycol.">
        <title>101 Dothideomycetes genomes: a test case for predicting lifestyles and emergence of pathogens.</title>
        <authorList>
            <person name="Haridas S."/>
            <person name="Albert R."/>
            <person name="Binder M."/>
            <person name="Bloem J."/>
            <person name="Labutti K."/>
            <person name="Salamov A."/>
            <person name="Andreopoulos B."/>
            <person name="Baker S."/>
            <person name="Barry K."/>
            <person name="Bills G."/>
            <person name="Bluhm B."/>
            <person name="Cannon C."/>
            <person name="Castanera R."/>
            <person name="Culley D."/>
            <person name="Daum C."/>
            <person name="Ezra D."/>
            <person name="Gonzalez J."/>
            <person name="Henrissat B."/>
            <person name="Kuo A."/>
            <person name="Liang C."/>
            <person name="Lipzen A."/>
            <person name="Lutzoni F."/>
            <person name="Magnuson J."/>
            <person name="Mondo S."/>
            <person name="Nolan M."/>
            <person name="Ohm R."/>
            <person name="Pangilinan J."/>
            <person name="Park H.-J."/>
            <person name="Ramirez L."/>
            <person name="Alfaro M."/>
            <person name="Sun H."/>
            <person name="Tritt A."/>
            <person name="Yoshinaga Y."/>
            <person name="Zwiers L.-H."/>
            <person name="Turgeon B."/>
            <person name="Goodwin S."/>
            <person name="Spatafora J."/>
            <person name="Crous P."/>
            <person name="Grigoriev I."/>
        </authorList>
    </citation>
    <scope>NUCLEOTIDE SEQUENCE</scope>
    <source>
        <strain evidence="2">CBS 675.92</strain>
    </source>
</reference>
<sequence>MQVHAVPDSERAFDSSGRRLPWAFEYADSEQSSRRLPEEKGPFGKARKRGLSRSKTPNAKNVEDHAKLENIRAIDDIFIRHKAETDKQRSLGRKISGPASSLPISASTPNLFESTGLSASFPSGATTNTGAKEPSEVILYGYGSEIQWAAISHYETVSGGIVYEQYERDPRDPRYGAAFVFKHGEATKSLSKQAKSKVNEFVGGDHWIKVTFDSPEAAEKACHYSPYKCHGYLVYAEPYRGTGPTAGDKAIRAQQGGSSLTASPNTISSATMQMGASPSSATASIPTSTLPWQHAKEPAFHPSGAFPADEEPTTVVPTNQNQTRPDDQLIAQTSAAQIRRPDGKRTLRIKNAKPIVFLPQEKAFLPAPPRWQQTLSSFPIIGWVVGSGQGIIGDQVPRKEDGSFDSATASLYWRVWYMVDSCFGSDFCGVKAVEFDE</sequence>
<evidence type="ECO:0000313" key="3">
    <source>
        <dbReference type="Proteomes" id="UP000800035"/>
    </source>
</evidence>
<evidence type="ECO:0000256" key="1">
    <source>
        <dbReference type="SAM" id="MobiDB-lite"/>
    </source>
</evidence>
<evidence type="ECO:0000313" key="2">
    <source>
        <dbReference type="EMBL" id="KAF1949219.1"/>
    </source>
</evidence>
<dbReference type="Gene3D" id="3.30.70.330">
    <property type="match status" value="1"/>
</dbReference>